<evidence type="ECO:0000313" key="2">
    <source>
        <dbReference type="EMBL" id="CAB0042645.1"/>
    </source>
</evidence>
<protein>
    <submittedName>
        <fullName evidence="2">Uncharacterized protein</fullName>
    </submittedName>
</protein>
<sequence>MLFLDTLPRGRTTTTKLDLPLAATWLSSHSLVVPPVAPGAGRVFVADLQAAVLDAVVTARAVGNGSPQPPEESAIYIQLYNLIRVYVEIDAQQFIWLRLVTTLQTNNREIASNSIRRAASARIGEAARRYKLKLSLRCSTPAPAQARVYTYTRERVASLKNFLKLARAPLFRCKLCRRRRREFPTKRCALADTRARRRASRLARTMYSKRKREKKRNYKYSHSRTKKKGERKTIYVAPQSLI</sequence>
<dbReference type="AlphaFoldDB" id="A0A6H5IZ93"/>
<feature type="region of interest" description="Disordered" evidence="1">
    <location>
        <begin position="207"/>
        <end position="231"/>
    </location>
</feature>
<accession>A0A6H5IZ93</accession>
<proteinExistence type="predicted"/>
<reference evidence="2 3" key="1">
    <citation type="submission" date="2020-02" db="EMBL/GenBank/DDBJ databases">
        <authorList>
            <person name="Ferguson B K."/>
        </authorList>
    </citation>
    <scope>NUCLEOTIDE SEQUENCE [LARGE SCALE GENOMIC DNA]</scope>
</reference>
<feature type="compositionally biased region" description="Basic residues" evidence="1">
    <location>
        <begin position="207"/>
        <end position="230"/>
    </location>
</feature>
<evidence type="ECO:0000256" key="1">
    <source>
        <dbReference type="SAM" id="MobiDB-lite"/>
    </source>
</evidence>
<name>A0A6H5IZ93_9HYME</name>
<organism evidence="2 3">
    <name type="scientific">Trichogramma brassicae</name>
    <dbReference type="NCBI Taxonomy" id="86971"/>
    <lineage>
        <taxon>Eukaryota</taxon>
        <taxon>Metazoa</taxon>
        <taxon>Ecdysozoa</taxon>
        <taxon>Arthropoda</taxon>
        <taxon>Hexapoda</taxon>
        <taxon>Insecta</taxon>
        <taxon>Pterygota</taxon>
        <taxon>Neoptera</taxon>
        <taxon>Endopterygota</taxon>
        <taxon>Hymenoptera</taxon>
        <taxon>Apocrita</taxon>
        <taxon>Proctotrupomorpha</taxon>
        <taxon>Chalcidoidea</taxon>
        <taxon>Trichogrammatidae</taxon>
        <taxon>Trichogramma</taxon>
    </lineage>
</organism>
<dbReference type="EMBL" id="CADCXV010001213">
    <property type="protein sequence ID" value="CAB0042645.1"/>
    <property type="molecule type" value="Genomic_DNA"/>
</dbReference>
<dbReference type="Proteomes" id="UP000479190">
    <property type="component" value="Unassembled WGS sequence"/>
</dbReference>
<evidence type="ECO:0000313" key="3">
    <source>
        <dbReference type="Proteomes" id="UP000479190"/>
    </source>
</evidence>
<feature type="non-terminal residue" evidence="2">
    <location>
        <position position="242"/>
    </location>
</feature>
<keyword evidence="3" id="KW-1185">Reference proteome</keyword>
<gene>
    <name evidence="2" type="ORF">TBRA_LOCUS14254</name>
</gene>